<organism evidence="1">
    <name type="scientific">Pundamilia nyererei</name>
    <dbReference type="NCBI Taxonomy" id="303518"/>
    <lineage>
        <taxon>Eukaryota</taxon>
        <taxon>Metazoa</taxon>
        <taxon>Chordata</taxon>
        <taxon>Craniata</taxon>
        <taxon>Vertebrata</taxon>
        <taxon>Euteleostomi</taxon>
        <taxon>Actinopterygii</taxon>
        <taxon>Neopterygii</taxon>
        <taxon>Teleostei</taxon>
        <taxon>Neoteleostei</taxon>
        <taxon>Acanthomorphata</taxon>
        <taxon>Ovalentaria</taxon>
        <taxon>Cichlomorphae</taxon>
        <taxon>Cichliformes</taxon>
        <taxon>Cichlidae</taxon>
        <taxon>African cichlids</taxon>
        <taxon>Pseudocrenilabrinae</taxon>
        <taxon>Haplochromini</taxon>
        <taxon>Pundamilia</taxon>
    </lineage>
</organism>
<protein>
    <recommendedName>
        <fullName evidence="2">Reverse transcriptase domain-containing protein</fullName>
    </recommendedName>
</protein>
<accession>A0A3B4GQM8</accession>
<proteinExistence type="predicted"/>
<dbReference type="Ensembl" id="ENSPNYT00000025924.1">
    <property type="protein sequence ID" value="ENSPNYP00000025305.1"/>
    <property type="gene ID" value="ENSPNYG00000019093.1"/>
</dbReference>
<sequence length="138" mass="15530">MDSGIDSKITENEVENIISKLRSSKARDECGFHTNFLKHYKSCFLVPVTHLINLSITQAVVPLSWKVAKLTPIYKPGDKTDPANYRPISILPIFSKIAEKWVANSIIEHLNDSNPGLHPMQFGFRTLHSTENGCLCFC</sequence>
<evidence type="ECO:0000313" key="1">
    <source>
        <dbReference type="Ensembl" id="ENSPNYP00000025305.1"/>
    </source>
</evidence>
<name>A0A3B4GQM8_9CICH</name>
<dbReference type="GeneTree" id="ENSGT01140000282562"/>
<dbReference type="STRING" id="303518.ENSPNYP00000025305"/>
<reference evidence="1" key="1">
    <citation type="submission" date="2023-09" db="UniProtKB">
        <authorList>
            <consortium name="Ensembl"/>
        </authorList>
    </citation>
    <scope>IDENTIFICATION</scope>
</reference>
<dbReference type="PANTHER" id="PTHR19446">
    <property type="entry name" value="REVERSE TRANSCRIPTASES"/>
    <property type="match status" value="1"/>
</dbReference>
<evidence type="ECO:0008006" key="2">
    <source>
        <dbReference type="Google" id="ProtNLM"/>
    </source>
</evidence>
<dbReference type="AlphaFoldDB" id="A0A3B4GQM8"/>